<dbReference type="InterPro" id="IPR034543">
    <property type="entry name" value="LCL2"/>
</dbReference>
<proteinExistence type="inferred from homology"/>
<dbReference type="AlphaFoldDB" id="A0A1E4TA98"/>
<protein>
    <recommendedName>
        <fullName evidence="2">Long chronological lifespan protein 2</fullName>
    </recommendedName>
</protein>
<dbReference type="Proteomes" id="UP000095023">
    <property type="component" value="Unassembled WGS sequence"/>
</dbReference>
<evidence type="ECO:0000313" key="4">
    <source>
        <dbReference type="EMBL" id="ODV88633.1"/>
    </source>
</evidence>
<accession>A0A1E4TA98</accession>
<organism evidence="4 5">
    <name type="scientific">Tortispora caseinolytica NRRL Y-17796</name>
    <dbReference type="NCBI Taxonomy" id="767744"/>
    <lineage>
        <taxon>Eukaryota</taxon>
        <taxon>Fungi</taxon>
        <taxon>Dikarya</taxon>
        <taxon>Ascomycota</taxon>
        <taxon>Saccharomycotina</taxon>
        <taxon>Trigonopsidomycetes</taxon>
        <taxon>Trigonopsidales</taxon>
        <taxon>Trigonopsidaceae</taxon>
        <taxon>Tortispora</taxon>
    </lineage>
</organism>
<evidence type="ECO:0000256" key="1">
    <source>
        <dbReference type="ARBA" id="ARBA00010545"/>
    </source>
</evidence>
<evidence type="ECO:0000313" key="5">
    <source>
        <dbReference type="Proteomes" id="UP000095023"/>
    </source>
</evidence>
<name>A0A1E4TA98_9ASCO</name>
<keyword evidence="3" id="KW-0732">Signal</keyword>
<dbReference type="GO" id="GO:0036503">
    <property type="term" value="P:ERAD pathway"/>
    <property type="evidence" value="ECO:0007669"/>
    <property type="project" value="TreeGrafter"/>
</dbReference>
<dbReference type="CDD" id="cd23996">
    <property type="entry name" value="LCL2-like"/>
    <property type="match status" value="1"/>
</dbReference>
<sequence length="107" mass="11817">MRVLLLAGLAYAQFGDFFGFGGNRQPSKKAASHDIYLNLNKDLECTKYLCPDSFACVDKPIDCPCSFPESEVKCILPDKSSYVCISKPDTDSGRTCDFVNKAYNGKI</sequence>
<dbReference type="PANTHER" id="PTHR38425:SF1">
    <property type="entry name" value="LONG CHRONOLOGICAL LIFESPAN PROTEIN 2"/>
    <property type="match status" value="1"/>
</dbReference>
<evidence type="ECO:0000256" key="2">
    <source>
        <dbReference type="ARBA" id="ARBA00018534"/>
    </source>
</evidence>
<dbReference type="EMBL" id="KV453843">
    <property type="protein sequence ID" value="ODV88633.1"/>
    <property type="molecule type" value="Genomic_DNA"/>
</dbReference>
<dbReference type="PANTHER" id="PTHR38425">
    <property type="entry name" value="LONG CHRONOLOGICAL LIFESPAN PROTEIN 2"/>
    <property type="match status" value="1"/>
</dbReference>
<comment type="similarity">
    <text evidence="1">Belongs to the LCL2 family.</text>
</comment>
<gene>
    <name evidence="4" type="ORF">CANCADRAFT_3278</name>
</gene>
<dbReference type="OrthoDB" id="2234316at2759"/>
<reference evidence="5" key="1">
    <citation type="submission" date="2016-02" db="EMBL/GenBank/DDBJ databases">
        <title>Comparative genomics of biotechnologically important yeasts.</title>
        <authorList>
            <consortium name="DOE Joint Genome Institute"/>
            <person name="Riley R."/>
            <person name="Haridas S."/>
            <person name="Wolfe K.H."/>
            <person name="Lopes M.R."/>
            <person name="Hittinger C.T."/>
            <person name="Goker M."/>
            <person name="Salamov A."/>
            <person name="Wisecaver J."/>
            <person name="Long T.M."/>
            <person name="Aerts A.L."/>
            <person name="Barry K."/>
            <person name="Choi C."/>
            <person name="Clum A."/>
            <person name="Coughlan A.Y."/>
            <person name="Deshpande S."/>
            <person name="Douglass A.P."/>
            <person name="Hanson S.J."/>
            <person name="Klenk H.-P."/>
            <person name="Labutti K."/>
            <person name="Lapidus A."/>
            <person name="Lindquist E."/>
            <person name="Lipzen A."/>
            <person name="Meier-Kolthoff J.P."/>
            <person name="Ohm R.A."/>
            <person name="Otillar R.P."/>
            <person name="Pangilinan J."/>
            <person name="Peng Y."/>
            <person name="Rokas A."/>
            <person name="Rosa C.A."/>
            <person name="Scheuner C."/>
            <person name="Sibirny A.A."/>
            <person name="Slot J.C."/>
            <person name="Stielow J.B."/>
            <person name="Sun H."/>
            <person name="Kurtzman C.P."/>
            <person name="Blackwell M."/>
            <person name="Jeffries T.W."/>
            <person name="Grigoriev I.V."/>
        </authorList>
    </citation>
    <scope>NUCLEOTIDE SEQUENCE [LARGE SCALE GENOMIC DNA]</scope>
    <source>
        <strain evidence="5">NRRL Y-17796</strain>
    </source>
</reference>
<evidence type="ECO:0000256" key="3">
    <source>
        <dbReference type="ARBA" id="ARBA00022729"/>
    </source>
</evidence>
<keyword evidence="5" id="KW-1185">Reference proteome</keyword>